<accession>A0ABQ2P147</accession>
<dbReference type="Proteomes" id="UP000641206">
    <property type="component" value="Unassembled WGS sequence"/>
</dbReference>
<keyword evidence="2" id="KW-1185">Reference proteome</keyword>
<organism evidence="1 2">
    <name type="scientific">Oceanobacillus neutriphilus</name>
    <dbReference type="NCBI Taxonomy" id="531815"/>
    <lineage>
        <taxon>Bacteria</taxon>
        <taxon>Bacillati</taxon>
        <taxon>Bacillota</taxon>
        <taxon>Bacilli</taxon>
        <taxon>Bacillales</taxon>
        <taxon>Bacillaceae</taxon>
        <taxon>Oceanobacillus</taxon>
    </lineage>
</organism>
<gene>
    <name evidence="1" type="ORF">GCM10011346_43700</name>
</gene>
<reference evidence="2" key="1">
    <citation type="journal article" date="2019" name="Int. J. Syst. Evol. Microbiol.">
        <title>The Global Catalogue of Microorganisms (GCM) 10K type strain sequencing project: providing services to taxonomists for standard genome sequencing and annotation.</title>
        <authorList>
            <consortium name="The Broad Institute Genomics Platform"/>
            <consortium name="The Broad Institute Genome Sequencing Center for Infectious Disease"/>
            <person name="Wu L."/>
            <person name="Ma J."/>
        </authorList>
    </citation>
    <scope>NUCLEOTIDE SEQUENCE [LARGE SCALE GENOMIC DNA]</scope>
    <source>
        <strain evidence="2">CGMCC 1.7693</strain>
    </source>
</reference>
<evidence type="ECO:0000313" key="1">
    <source>
        <dbReference type="EMBL" id="GGP15512.1"/>
    </source>
</evidence>
<proteinExistence type="predicted"/>
<dbReference type="EMBL" id="BMLW01000015">
    <property type="protein sequence ID" value="GGP15512.1"/>
    <property type="molecule type" value="Genomic_DNA"/>
</dbReference>
<comment type="caution">
    <text evidence="1">The sequence shown here is derived from an EMBL/GenBank/DDBJ whole genome shotgun (WGS) entry which is preliminary data.</text>
</comment>
<protein>
    <submittedName>
        <fullName evidence="1">Uncharacterized protein</fullName>
    </submittedName>
</protein>
<name>A0ABQ2P147_9BACI</name>
<evidence type="ECO:0000313" key="2">
    <source>
        <dbReference type="Proteomes" id="UP000641206"/>
    </source>
</evidence>
<sequence>MDLVLYQRKKEISAKKPVRTGLSICSKAKITACTITPDQTGINLVKKIIAQTRLTSSSQIGIRRQEFNKYSKNSGKEINVYLIPKLWKLTNSSFIKNPYLKKIWLR</sequence>